<dbReference type="OrthoDB" id="66881at2759"/>
<dbReference type="Proteomes" id="UP001151699">
    <property type="component" value="Chromosome A"/>
</dbReference>
<keyword evidence="3 7" id="KW-0285">Flavoprotein</keyword>
<dbReference type="GO" id="GO:0050660">
    <property type="term" value="F:flavin adenine dinucleotide binding"/>
    <property type="evidence" value="ECO:0007669"/>
    <property type="project" value="InterPro"/>
</dbReference>
<comment type="caution">
    <text evidence="8">The sequence shown here is derived from an EMBL/GenBank/DDBJ whole genome shotgun (WGS) entry which is preliminary data.</text>
</comment>
<gene>
    <name evidence="8" type="primary">sno1_0</name>
    <name evidence="8" type="ORF">Bhyg_02038</name>
</gene>
<name>A0A9Q0S6B3_9DIPT</name>
<dbReference type="EMBL" id="WJQU01000001">
    <property type="protein sequence ID" value="KAJ6646824.1"/>
    <property type="molecule type" value="Genomic_DNA"/>
</dbReference>
<evidence type="ECO:0000256" key="2">
    <source>
        <dbReference type="ARBA" id="ARBA00009183"/>
    </source>
</evidence>
<dbReference type="InterPro" id="IPR036188">
    <property type="entry name" value="FAD/NAD-bd_sf"/>
</dbReference>
<keyword evidence="4 7" id="KW-0274">FAD</keyword>
<keyword evidence="7" id="KW-0503">Monooxygenase</keyword>
<keyword evidence="5" id="KW-0521">NADP</keyword>
<keyword evidence="6 7" id="KW-0560">Oxidoreductase</keyword>
<dbReference type="PRINTS" id="PR00370">
    <property type="entry name" value="FMOXYGENASE"/>
</dbReference>
<dbReference type="FunFam" id="3.50.50.60:FF:000023">
    <property type="entry name" value="Dimethylaniline monooxygenase [N-oxide-forming]"/>
    <property type="match status" value="1"/>
</dbReference>
<comment type="similarity">
    <text evidence="2 7">Belongs to the FMO family.</text>
</comment>
<keyword evidence="9" id="KW-1185">Reference proteome</keyword>
<evidence type="ECO:0000256" key="6">
    <source>
        <dbReference type="ARBA" id="ARBA00023002"/>
    </source>
</evidence>
<dbReference type="GO" id="GO:0004499">
    <property type="term" value="F:N,N-dimethylaniline monooxygenase activity"/>
    <property type="evidence" value="ECO:0007669"/>
    <property type="project" value="InterPro"/>
</dbReference>
<dbReference type="InterPro" id="IPR050346">
    <property type="entry name" value="FMO-like"/>
</dbReference>
<dbReference type="Pfam" id="PF00743">
    <property type="entry name" value="FMO-like"/>
    <property type="match status" value="2"/>
</dbReference>
<evidence type="ECO:0000313" key="9">
    <source>
        <dbReference type="Proteomes" id="UP001151699"/>
    </source>
</evidence>
<proteinExistence type="inferred from homology"/>
<reference evidence="8" key="1">
    <citation type="submission" date="2022-07" db="EMBL/GenBank/DDBJ databases">
        <authorList>
            <person name="Trinca V."/>
            <person name="Uliana J.V.C."/>
            <person name="Torres T.T."/>
            <person name="Ward R.J."/>
            <person name="Monesi N."/>
        </authorList>
    </citation>
    <scope>NUCLEOTIDE SEQUENCE</scope>
    <source>
        <strain evidence="8">HSMRA1968</strain>
        <tissue evidence="8">Whole embryos</tissue>
    </source>
</reference>
<accession>A0A9Q0S6B3</accession>
<evidence type="ECO:0000313" key="8">
    <source>
        <dbReference type="EMBL" id="KAJ6646824.1"/>
    </source>
</evidence>
<dbReference type="AlphaFoldDB" id="A0A9Q0S6B3"/>
<evidence type="ECO:0000256" key="3">
    <source>
        <dbReference type="ARBA" id="ARBA00022630"/>
    </source>
</evidence>
<sequence length="422" mass="48463">MKVAVVGAGLAGICATKQCLDYGLDVTTFEKTNTIGGTWVYTDYVGEDDFGLDVHTSMYQNLRTNFPKEIMCFPDYDFTGPQQSYVSANEVLQFIKKYAQEFQVEKRIQFRREIVRIRPKATSKWEIMVRNLMNETIEIQIFDAVMVCNGHYSVPRTPEFRGLDLYKGKTLHSHSFRSADVFKVDTIKRRWNIQGETVLVIGGASSGTDVAYFVSKVAQKATISTHDSKRSFPSEIHKKPDVKEFTENGVIFEDGSREDFSVVIFATGYLYSFPFLSMDCGITVDDNFIQPLFKHTINIKFPTMCLIGMPYLVHPPLICYLQIQLFLKFFTGAKTLPSTEEMMRITNEEMEIRWKNGLARKHAHMMGVDLLGDYYADVCNLAGLPPVKPFMMEIYRQNQRNLTRDSVKFREIFGIFFVNMSH</sequence>
<dbReference type="SUPFAM" id="SSF51905">
    <property type="entry name" value="FAD/NAD(P)-binding domain"/>
    <property type="match status" value="2"/>
</dbReference>
<evidence type="ECO:0000256" key="4">
    <source>
        <dbReference type="ARBA" id="ARBA00022827"/>
    </source>
</evidence>
<evidence type="ECO:0000256" key="7">
    <source>
        <dbReference type="RuleBase" id="RU361177"/>
    </source>
</evidence>
<dbReference type="EC" id="1.-.-.-" evidence="7"/>
<dbReference type="PANTHER" id="PTHR23023">
    <property type="entry name" value="DIMETHYLANILINE MONOOXYGENASE"/>
    <property type="match status" value="1"/>
</dbReference>
<dbReference type="GO" id="GO:0050661">
    <property type="term" value="F:NADP binding"/>
    <property type="evidence" value="ECO:0007669"/>
    <property type="project" value="InterPro"/>
</dbReference>
<evidence type="ECO:0000256" key="1">
    <source>
        <dbReference type="ARBA" id="ARBA00001974"/>
    </source>
</evidence>
<comment type="cofactor">
    <cofactor evidence="1 7">
        <name>FAD</name>
        <dbReference type="ChEBI" id="CHEBI:57692"/>
    </cofactor>
</comment>
<organism evidence="8 9">
    <name type="scientific">Pseudolycoriella hygida</name>
    <dbReference type="NCBI Taxonomy" id="35572"/>
    <lineage>
        <taxon>Eukaryota</taxon>
        <taxon>Metazoa</taxon>
        <taxon>Ecdysozoa</taxon>
        <taxon>Arthropoda</taxon>
        <taxon>Hexapoda</taxon>
        <taxon>Insecta</taxon>
        <taxon>Pterygota</taxon>
        <taxon>Neoptera</taxon>
        <taxon>Endopterygota</taxon>
        <taxon>Diptera</taxon>
        <taxon>Nematocera</taxon>
        <taxon>Sciaroidea</taxon>
        <taxon>Sciaridae</taxon>
        <taxon>Pseudolycoriella</taxon>
    </lineage>
</organism>
<protein>
    <recommendedName>
        <fullName evidence="7">Flavin-containing monooxygenase</fullName>
        <ecNumber evidence="7">1.-.-.-</ecNumber>
    </recommendedName>
</protein>
<dbReference type="InterPro" id="IPR000960">
    <property type="entry name" value="Flavin_mOase"/>
</dbReference>
<dbReference type="Gene3D" id="3.50.50.60">
    <property type="entry name" value="FAD/NAD(P)-binding domain"/>
    <property type="match status" value="2"/>
</dbReference>
<dbReference type="PIRSF" id="PIRSF000332">
    <property type="entry name" value="FMO"/>
    <property type="match status" value="1"/>
</dbReference>
<evidence type="ECO:0000256" key="5">
    <source>
        <dbReference type="ARBA" id="ARBA00022857"/>
    </source>
</evidence>
<dbReference type="InterPro" id="IPR020946">
    <property type="entry name" value="Flavin_mOase-like"/>
</dbReference>